<protein>
    <recommendedName>
        <fullName evidence="3">DUF1877 family protein</fullName>
    </recommendedName>
</protein>
<evidence type="ECO:0000313" key="2">
    <source>
        <dbReference type="Proteomes" id="UP000500953"/>
    </source>
</evidence>
<organism evidence="1 2">
    <name type="scientific">Nocardia terpenica</name>
    <dbReference type="NCBI Taxonomy" id="455432"/>
    <lineage>
        <taxon>Bacteria</taxon>
        <taxon>Bacillati</taxon>
        <taxon>Actinomycetota</taxon>
        <taxon>Actinomycetes</taxon>
        <taxon>Mycobacteriales</taxon>
        <taxon>Nocardiaceae</taxon>
        <taxon>Nocardia</taxon>
    </lineage>
</organism>
<sequence length="126" mass="13878">MSLIVQAFVVEEDGTERDLDPPKPGGDLAGFEEWRKTVWGSAAVQALGAYWFPLLASGNPLTVPPHAVPELLEECALLRTHLDAIAPQADQWHTREWYVDALSKRLSNIKAVAEQALHAGGGVYFW</sequence>
<evidence type="ECO:0008006" key="3">
    <source>
        <dbReference type="Google" id="ProtNLM"/>
    </source>
</evidence>
<proteinExistence type="predicted"/>
<reference evidence="1 2" key="1">
    <citation type="journal article" date="2019" name="ACS Chem. Biol.">
        <title>Identification and Mobilization of a Cryptic Antibiotic Biosynthesis Gene Locus from a Human-Pathogenic Nocardia Isolate.</title>
        <authorList>
            <person name="Herisse M."/>
            <person name="Ishida K."/>
            <person name="Porter J.L."/>
            <person name="Howden B."/>
            <person name="Hertweck C."/>
            <person name="Stinear T.P."/>
            <person name="Pidot S.J."/>
        </authorList>
    </citation>
    <scope>NUCLEOTIDE SEQUENCE [LARGE SCALE GENOMIC DNA]</scope>
    <source>
        <strain evidence="1 2">AUSMDU00012715</strain>
    </source>
</reference>
<dbReference type="AlphaFoldDB" id="A0A6G9YXD6"/>
<dbReference type="RefSeq" id="WP_167485355.1">
    <property type="nucleotide sequence ID" value="NZ_CP046173.1"/>
</dbReference>
<name>A0A6G9YXD6_9NOCA</name>
<gene>
    <name evidence="1" type="ORF">F6W96_06610</name>
</gene>
<dbReference type="EMBL" id="CP046173">
    <property type="protein sequence ID" value="QIS18019.1"/>
    <property type="molecule type" value="Genomic_DNA"/>
</dbReference>
<accession>A0A6G9YXD6</accession>
<evidence type="ECO:0000313" key="1">
    <source>
        <dbReference type="EMBL" id="QIS18019.1"/>
    </source>
</evidence>
<dbReference type="Proteomes" id="UP000500953">
    <property type="component" value="Chromosome"/>
</dbReference>